<dbReference type="CDD" id="cd09533">
    <property type="entry name" value="SAM_Ste50-like_fungal"/>
    <property type="match status" value="1"/>
</dbReference>
<dbReference type="InterPro" id="IPR051569">
    <property type="entry name" value="SHANK"/>
</dbReference>
<dbReference type="SMART" id="SM00314">
    <property type="entry name" value="RA"/>
    <property type="match status" value="1"/>
</dbReference>
<feature type="region of interest" description="Disordered" evidence="1">
    <location>
        <begin position="254"/>
        <end position="333"/>
    </location>
</feature>
<dbReference type="InterPro" id="IPR029071">
    <property type="entry name" value="Ubiquitin-like_domsf"/>
</dbReference>
<dbReference type="InterPro" id="IPR001660">
    <property type="entry name" value="SAM"/>
</dbReference>
<dbReference type="InterPro" id="IPR000159">
    <property type="entry name" value="RA_dom"/>
</dbReference>
<dbReference type="CDD" id="cd01786">
    <property type="entry name" value="RA_STE50"/>
    <property type="match status" value="1"/>
</dbReference>
<reference evidence="4" key="1">
    <citation type="journal article" date="2014" name="PLoS Genet.">
        <title>Signature Gene Expression Reveals Novel Clues to the Molecular Mechanisms of Dimorphic Transition in Penicillium marneffei.</title>
        <authorList>
            <person name="Yang E."/>
            <person name="Wang G."/>
            <person name="Cai J."/>
            <person name="Woo P.C."/>
            <person name="Lau S.K."/>
            <person name="Yuen K.-Y."/>
            <person name="Chow W.-N."/>
            <person name="Lin X."/>
        </authorList>
    </citation>
    <scope>NUCLEOTIDE SEQUENCE [LARGE SCALE GENOMIC DNA]</scope>
    <source>
        <strain evidence="4">PM1</strain>
    </source>
</reference>
<dbReference type="Pfam" id="PF07647">
    <property type="entry name" value="SAM_2"/>
    <property type="match status" value="1"/>
</dbReference>
<accession>A0A093VGL1</accession>
<sequence length="447" mass="49002">MSLLKTRFHDDSDADDEYERSLASPVLPTDSEISPTDSDSISTEHTPTTYGNMGDEHGSLRSTISDWTAEECADFVVGLGLRQYRTAFIENEIVGEALIALKHEELKEMGITSAGHRLTILKSVYETKVKQGVSIDPDHYIAPSADHNLHESATYGDITRLAQTIRARDERLSVVEAELRRVSEDYRRLREELLPIFKLAKDRSQPLPYQPPIQSGTTSSPELYHDASSIISPGNIRNESSALAMAASTHLTASMNGGAQTSPGIPSPTSPGQFAQQQTLGPRSYVRDNNKSSAASIRQGHEHEEVPQSNPTPVPTPTPSASSRSESRNTDSAAPSVEIFKSFRVSMDDPCHKVLPAALKKYNINADWRQYALYIVYGDQERCLALDEKPLILFKQLDREGRKPMFMLRKSAPTDASTPSYPGSTGTAPNSAVFDGKNKSTVPGGVL</sequence>
<dbReference type="HOGENOM" id="CLU_021546_0_0_1"/>
<dbReference type="SUPFAM" id="SSF54236">
    <property type="entry name" value="Ubiquitin-like"/>
    <property type="match status" value="1"/>
</dbReference>
<dbReference type="SUPFAM" id="SSF47769">
    <property type="entry name" value="SAM/Pointed domain"/>
    <property type="match status" value="1"/>
</dbReference>
<dbReference type="InterPro" id="IPR013761">
    <property type="entry name" value="SAM/pointed_sf"/>
</dbReference>
<dbReference type="PROSITE" id="PS50200">
    <property type="entry name" value="RA"/>
    <property type="match status" value="1"/>
</dbReference>
<dbReference type="GO" id="GO:0007165">
    <property type="term" value="P:signal transduction"/>
    <property type="evidence" value="ECO:0007669"/>
    <property type="project" value="InterPro"/>
</dbReference>
<proteinExistence type="predicted"/>
<evidence type="ECO:0000259" key="3">
    <source>
        <dbReference type="PROSITE" id="PS50200"/>
    </source>
</evidence>
<organism evidence="4">
    <name type="scientific">Talaromyces marneffei PM1</name>
    <dbReference type="NCBI Taxonomy" id="1077442"/>
    <lineage>
        <taxon>Eukaryota</taxon>
        <taxon>Fungi</taxon>
        <taxon>Dikarya</taxon>
        <taxon>Ascomycota</taxon>
        <taxon>Pezizomycotina</taxon>
        <taxon>Eurotiomycetes</taxon>
        <taxon>Eurotiomycetidae</taxon>
        <taxon>Eurotiales</taxon>
        <taxon>Trichocomaceae</taxon>
        <taxon>Talaromyces</taxon>
        <taxon>Talaromyces sect. Talaromyces</taxon>
    </lineage>
</organism>
<dbReference type="SMART" id="SM00454">
    <property type="entry name" value="SAM"/>
    <property type="match status" value="1"/>
</dbReference>
<evidence type="ECO:0000259" key="2">
    <source>
        <dbReference type="PROSITE" id="PS50105"/>
    </source>
</evidence>
<name>A0A093VGL1_TALMA</name>
<evidence type="ECO:0000256" key="1">
    <source>
        <dbReference type="SAM" id="MobiDB-lite"/>
    </source>
</evidence>
<feature type="region of interest" description="Disordered" evidence="1">
    <location>
        <begin position="1"/>
        <end position="57"/>
    </location>
</feature>
<dbReference type="EMBL" id="JPOX01000005">
    <property type="protein sequence ID" value="KFX51316.1"/>
    <property type="molecule type" value="Genomic_DNA"/>
</dbReference>
<dbReference type="PANTHER" id="PTHR24135:SF28">
    <property type="entry name" value="LD13733P"/>
    <property type="match status" value="1"/>
</dbReference>
<protein>
    <submittedName>
        <fullName evidence="4">Protein STE50</fullName>
    </submittedName>
</protein>
<dbReference type="EMBL" id="JPOX01000005">
    <property type="protein sequence ID" value="KFX51315.1"/>
    <property type="molecule type" value="Genomic_DNA"/>
</dbReference>
<dbReference type="PANTHER" id="PTHR24135">
    <property type="entry name" value="SH3 AND MULTIPLE ANKYRIN REPEAT DOMAINS PROTEIN"/>
    <property type="match status" value="1"/>
</dbReference>
<feature type="domain" description="Ras-associating" evidence="3">
    <location>
        <begin position="340"/>
        <end position="413"/>
    </location>
</feature>
<feature type="domain" description="SAM" evidence="2">
    <location>
        <begin position="67"/>
        <end position="130"/>
    </location>
</feature>
<evidence type="ECO:0000313" key="4">
    <source>
        <dbReference type="EMBL" id="KFX51315.1"/>
    </source>
</evidence>
<feature type="region of interest" description="Disordered" evidence="1">
    <location>
        <begin position="410"/>
        <end position="447"/>
    </location>
</feature>
<dbReference type="PROSITE" id="PS50105">
    <property type="entry name" value="SAM_DOMAIN"/>
    <property type="match status" value="1"/>
</dbReference>
<feature type="compositionally biased region" description="Polar residues" evidence="1">
    <location>
        <begin position="414"/>
        <end position="430"/>
    </location>
</feature>
<dbReference type="AlphaFoldDB" id="A0A093VGL1"/>
<dbReference type="Gene3D" id="3.10.20.90">
    <property type="entry name" value="Phosphatidylinositol 3-kinase Catalytic Subunit, Chain A, domain 1"/>
    <property type="match status" value="1"/>
</dbReference>
<dbReference type="Gene3D" id="1.10.150.50">
    <property type="entry name" value="Transcription Factor, Ets-1"/>
    <property type="match status" value="1"/>
</dbReference>
<comment type="caution">
    <text evidence="4">The sequence shown here is derived from an EMBL/GenBank/DDBJ whole genome shotgun (WGS) entry which is preliminary data.</text>
</comment>
<gene>
    <name evidence="4" type="ORF">GQ26_0051440</name>
</gene>
<dbReference type="Pfam" id="PF00788">
    <property type="entry name" value="RA"/>
    <property type="match status" value="1"/>
</dbReference>
<feature type="compositionally biased region" description="Polar residues" evidence="1">
    <location>
        <begin position="31"/>
        <end position="51"/>
    </location>
</feature>